<keyword evidence="3" id="KW-0378">Hydrolase</keyword>
<dbReference type="AlphaFoldDB" id="A0A840W5X4"/>
<accession>A0A840W5X4</accession>
<organism evidence="5 6">
    <name type="scientific">Nocardiopsis metallicus</name>
    <dbReference type="NCBI Taxonomy" id="179819"/>
    <lineage>
        <taxon>Bacteria</taxon>
        <taxon>Bacillati</taxon>
        <taxon>Actinomycetota</taxon>
        <taxon>Actinomycetes</taxon>
        <taxon>Streptosporangiales</taxon>
        <taxon>Nocardiopsidaceae</taxon>
        <taxon>Nocardiopsis</taxon>
    </lineage>
</organism>
<dbReference type="GO" id="GO:0004518">
    <property type="term" value="F:nuclease activity"/>
    <property type="evidence" value="ECO:0007669"/>
    <property type="project" value="UniProtKB-KW"/>
</dbReference>
<keyword evidence="6" id="KW-1185">Reference proteome</keyword>
<evidence type="ECO:0000256" key="2">
    <source>
        <dbReference type="ARBA" id="ARBA00022722"/>
    </source>
</evidence>
<gene>
    <name evidence="5" type="ORF">HNR07_002541</name>
</gene>
<dbReference type="Gene3D" id="3.40.1350.10">
    <property type="match status" value="1"/>
</dbReference>
<feature type="domain" description="VRR-NUC" evidence="4">
    <location>
        <begin position="15"/>
        <end position="94"/>
    </location>
</feature>
<protein>
    <recommendedName>
        <fullName evidence="4">VRR-NUC domain-containing protein</fullName>
    </recommendedName>
</protein>
<comment type="caution">
    <text evidence="5">The sequence shown here is derived from an EMBL/GenBank/DDBJ whole genome shotgun (WGS) entry which is preliminary data.</text>
</comment>
<dbReference type="Proteomes" id="UP000579647">
    <property type="component" value="Unassembled WGS sequence"/>
</dbReference>
<evidence type="ECO:0000259" key="4">
    <source>
        <dbReference type="SMART" id="SM00990"/>
    </source>
</evidence>
<dbReference type="SMART" id="SM00990">
    <property type="entry name" value="VRR_NUC"/>
    <property type="match status" value="1"/>
</dbReference>
<evidence type="ECO:0000313" key="5">
    <source>
        <dbReference type="EMBL" id="MBB5491404.1"/>
    </source>
</evidence>
<dbReference type="EMBL" id="JACHDO010000001">
    <property type="protein sequence ID" value="MBB5491404.1"/>
    <property type="molecule type" value="Genomic_DNA"/>
</dbReference>
<evidence type="ECO:0000313" key="6">
    <source>
        <dbReference type="Proteomes" id="UP000579647"/>
    </source>
</evidence>
<name>A0A840W5X4_9ACTN</name>
<dbReference type="InterPro" id="IPR011856">
    <property type="entry name" value="tRNA_endonuc-like_dom_sf"/>
</dbReference>
<proteinExistence type="predicted"/>
<evidence type="ECO:0000256" key="1">
    <source>
        <dbReference type="ARBA" id="ARBA00001946"/>
    </source>
</evidence>
<dbReference type="Pfam" id="PF08774">
    <property type="entry name" value="VRR_NUC"/>
    <property type="match status" value="1"/>
</dbReference>
<keyword evidence="2" id="KW-0540">Nuclease</keyword>
<dbReference type="GO" id="GO:0003676">
    <property type="term" value="F:nucleic acid binding"/>
    <property type="evidence" value="ECO:0007669"/>
    <property type="project" value="InterPro"/>
</dbReference>
<reference evidence="5 6" key="1">
    <citation type="submission" date="2020-08" db="EMBL/GenBank/DDBJ databases">
        <title>Sequencing the genomes of 1000 actinobacteria strains.</title>
        <authorList>
            <person name="Klenk H.-P."/>
        </authorList>
    </citation>
    <scope>NUCLEOTIDE SEQUENCE [LARGE SCALE GENOMIC DNA]</scope>
    <source>
        <strain evidence="5 6">DSM 44598</strain>
    </source>
</reference>
<dbReference type="RefSeq" id="WP_184365102.1">
    <property type="nucleotide sequence ID" value="NZ_JACHDO010000001.1"/>
</dbReference>
<comment type="cofactor">
    <cofactor evidence="1">
        <name>Mg(2+)</name>
        <dbReference type="ChEBI" id="CHEBI:18420"/>
    </cofactor>
</comment>
<evidence type="ECO:0000256" key="3">
    <source>
        <dbReference type="ARBA" id="ARBA00022801"/>
    </source>
</evidence>
<sequence length="106" mass="11286">MTIADRAAPATETGTIENEIEAYLLESCRAVGFLCWKFTSPGRAGVPDRVVIAPQATVFVEVKRPGGRLRPLQEAVKAKMLRAGAAVYVVDSRSAVDALIAELAAD</sequence>
<dbReference type="GO" id="GO:0016788">
    <property type="term" value="F:hydrolase activity, acting on ester bonds"/>
    <property type="evidence" value="ECO:0007669"/>
    <property type="project" value="InterPro"/>
</dbReference>
<dbReference type="InterPro" id="IPR014883">
    <property type="entry name" value="VRR_NUC"/>
</dbReference>